<dbReference type="HOGENOM" id="CLU_2363659_0_0_1"/>
<dbReference type="InParanoid" id="K3XNL4"/>
<evidence type="ECO:0000313" key="1">
    <source>
        <dbReference type="EnsemblPlants" id="KQL06535"/>
    </source>
</evidence>
<dbReference type="EnsemblPlants" id="KQL06535">
    <property type="protein sequence ID" value="KQL06535"/>
    <property type="gene ID" value="SETIT_003487mg"/>
</dbReference>
<dbReference type="EMBL" id="AGNK02003259">
    <property type="status" value="NOT_ANNOTATED_CDS"/>
    <property type="molecule type" value="Genomic_DNA"/>
</dbReference>
<dbReference type="Gramene" id="KQL06535">
    <property type="protein sequence ID" value="KQL06535"/>
    <property type="gene ID" value="SETIT_003487mg"/>
</dbReference>
<name>K3XNL4_SETIT</name>
<reference evidence="2" key="1">
    <citation type="journal article" date="2012" name="Nat. Biotechnol.">
        <title>Reference genome sequence of the model plant Setaria.</title>
        <authorList>
            <person name="Bennetzen J.L."/>
            <person name="Schmutz J."/>
            <person name="Wang H."/>
            <person name="Percifield R."/>
            <person name="Hawkins J."/>
            <person name="Pontaroli A.C."/>
            <person name="Estep M."/>
            <person name="Feng L."/>
            <person name="Vaughn J.N."/>
            <person name="Grimwood J."/>
            <person name="Jenkins J."/>
            <person name="Barry K."/>
            <person name="Lindquist E."/>
            <person name="Hellsten U."/>
            <person name="Deshpande S."/>
            <person name="Wang X."/>
            <person name="Wu X."/>
            <person name="Mitros T."/>
            <person name="Triplett J."/>
            <person name="Yang X."/>
            <person name="Ye C.Y."/>
            <person name="Mauro-Herrera M."/>
            <person name="Wang L."/>
            <person name="Li P."/>
            <person name="Sharma M."/>
            <person name="Sharma R."/>
            <person name="Ronald P.C."/>
            <person name="Panaud O."/>
            <person name="Kellogg E.A."/>
            <person name="Brutnell T.P."/>
            <person name="Doust A.N."/>
            <person name="Tuskan G.A."/>
            <person name="Rokhsar D."/>
            <person name="Devos K.M."/>
        </authorList>
    </citation>
    <scope>NUCLEOTIDE SEQUENCE [LARGE SCALE GENOMIC DNA]</scope>
    <source>
        <strain evidence="2">cv. Yugu1</strain>
    </source>
</reference>
<reference evidence="1" key="2">
    <citation type="submission" date="2018-08" db="UniProtKB">
        <authorList>
            <consortium name="EnsemblPlants"/>
        </authorList>
    </citation>
    <scope>IDENTIFICATION</scope>
    <source>
        <strain evidence="1">Yugu1</strain>
    </source>
</reference>
<sequence>MAQSSVANLRSFCCMPRHGNPESILPFDGNLSPALPAVQTARQSPALLSRSLATEVKHTPTPGHAPHPTAAFQEVSHCVEARRATRGKVPAPPDPS</sequence>
<dbReference type="AlphaFoldDB" id="K3XNL4"/>
<keyword evidence="2" id="KW-1185">Reference proteome</keyword>
<accession>K3XNL4</accession>
<protein>
    <submittedName>
        <fullName evidence="1">Uncharacterized protein</fullName>
    </submittedName>
</protein>
<proteinExistence type="predicted"/>
<dbReference type="Proteomes" id="UP000004995">
    <property type="component" value="Unassembled WGS sequence"/>
</dbReference>
<evidence type="ECO:0000313" key="2">
    <source>
        <dbReference type="Proteomes" id="UP000004995"/>
    </source>
</evidence>
<organism evidence="1 2">
    <name type="scientific">Setaria italica</name>
    <name type="common">Foxtail millet</name>
    <name type="synonym">Panicum italicum</name>
    <dbReference type="NCBI Taxonomy" id="4555"/>
    <lineage>
        <taxon>Eukaryota</taxon>
        <taxon>Viridiplantae</taxon>
        <taxon>Streptophyta</taxon>
        <taxon>Embryophyta</taxon>
        <taxon>Tracheophyta</taxon>
        <taxon>Spermatophyta</taxon>
        <taxon>Magnoliopsida</taxon>
        <taxon>Liliopsida</taxon>
        <taxon>Poales</taxon>
        <taxon>Poaceae</taxon>
        <taxon>PACMAD clade</taxon>
        <taxon>Panicoideae</taxon>
        <taxon>Panicodae</taxon>
        <taxon>Paniceae</taxon>
        <taxon>Cenchrinae</taxon>
        <taxon>Setaria</taxon>
    </lineage>
</organism>